<accession>A0ABW0BJS8</accession>
<keyword evidence="1" id="KW-0812">Transmembrane</keyword>
<name>A0ABW0BJS8_9ACTN</name>
<organism evidence="2 3">
    <name type="scientific">Nocardioides taihuensis</name>
    <dbReference type="NCBI Taxonomy" id="1835606"/>
    <lineage>
        <taxon>Bacteria</taxon>
        <taxon>Bacillati</taxon>
        <taxon>Actinomycetota</taxon>
        <taxon>Actinomycetes</taxon>
        <taxon>Propionibacteriales</taxon>
        <taxon>Nocardioidaceae</taxon>
        <taxon>Nocardioides</taxon>
    </lineage>
</organism>
<evidence type="ECO:0000313" key="3">
    <source>
        <dbReference type="Proteomes" id="UP001596087"/>
    </source>
</evidence>
<dbReference type="Proteomes" id="UP001596087">
    <property type="component" value="Unassembled WGS sequence"/>
</dbReference>
<reference evidence="3" key="1">
    <citation type="journal article" date="2019" name="Int. J. Syst. Evol. Microbiol.">
        <title>The Global Catalogue of Microorganisms (GCM) 10K type strain sequencing project: providing services to taxonomists for standard genome sequencing and annotation.</title>
        <authorList>
            <consortium name="The Broad Institute Genomics Platform"/>
            <consortium name="The Broad Institute Genome Sequencing Center for Infectious Disease"/>
            <person name="Wu L."/>
            <person name="Ma J."/>
        </authorList>
    </citation>
    <scope>NUCLEOTIDE SEQUENCE [LARGE SCALE GENOMIC DNA]</scope>
    <source>
        <strain evidence="3">DFY41</strain>
    </source>
</reference>
<feature type="transmembrane region" description="Helical" evidence="1">
    <location>
        <begin position="57"/>
        <end position="80"/>
    </location>
</feature>
<proteinExistence type="predicted"/>
<dbReference type="RefSeq" id="WP_378590575.1">
    <property type="nucleotide sequence ID" value="NZ_JBHSKD010000012.1"/>
</dbReference>
<gene>
    <name evidence="2" type="ORF">ACFPGP_12495</name>
</gene>
<protein>
    <recommendedName>
        <fullName evidence="4">NERD domain-containing protein</fullName>
    </recommendedName>
</protein>
<sequence length="265" mass="29269">MPTNHPYSRREFRRRMRGWLRTNLHLIALLSIGLVALLAIITTLVLATAPASPFTWWLLGGLQVGMVAAYAHVLHLGFLAHDTDAIRHVRGAWGEDNTRSELQRAKRKRLVWGWVDSLDLLYGDIDHLVVTRLGGLVAIDSKWRNKINDTAEMARSAQKARLRAEGLTRDLLKGDTRGARRAKVNPLSVTAVVVVWGADQHTVPDGAMIDGVEFVAGRRLVAWLARLDGQPVDQAAAAGILRGLDDRRISAKQAQAARNGDGHTR</sequence>
<keyword evidence="1" id="KW-0472">Membrane</keyword>
<keyword evidence="1" id="KW-1133">Transmembrane helix</keyword>
<comment type="caution">
    <text evidence="2">The sequence shown here is derived from an EMBL/GenBank/DDBJ whole genome shotgun (WGS) entry which is preliminary data.</text>
</comment>
<dbReference type="EMBL" id="JBHSKD010000012">
    <property type="protein sequence ID" value="MFC5177498.1"/>
    <property type="molecule type" value="Genomic_DNA"/>
</dbReference>
<evidence type="ECO:0008006" key="4">
    <source>
        <dbReference type="Google" id="ProtNLM"/>
    </source>
</evidence>
<evidence type="ECO:0000313" key="2">
    <source>
        <dbReference type="EMBL" id="MFC5177498.1"/>
    </source>
</evidence>
<keyword evidence="3" id="KW-1185">Reference proteome</keyword>
<evidence type="ECO:0000256" key="1">
    <source>
        <dbReference type="SAM" id="Phobius"/>
    </source>
</evidence>